<dbReference type="PATRIC" id="fig|1408281.3.peg.73"/>
<comment type="subcellular location">
    <subcellularLocation>
        <location evidence="1">Cell envelope</location>
    </subcellularLocation>
    <subcellularLocation>
        <location evidence="2">Cell outer membrane</location>
    </subcellularLocation>
    <subcellularLocation>
        <location evidence="3">Secreted</location>
    </subcellularLocation>
</comment>
<evidence type="ECO:0000256" key="3">
    <source>
        <dbReference type="ARBA" id="ARBA00004613"/>
    </source>
</evidence>
<evidence type="ECO:0000256" key="1">
    <source>
        <dbReference type="ARBA" id="ARBA00004196"/>
    </source>
</evidence>
<dbReference type="OrthoDB" id="9780507at2"/>
<protein>
    <recommendedName>
        <fullName evidence="10">Autotransporter domain-containing protein</fullName>
    </recommendedName>
</protein>
<evidence type="ECO:0000256" key="7">
    <source>
        <dbReference type="ARBA" id="ARBA00023237"/>
    </source>
</evidence>
<dbReference type="Pfam" id="PF02415">
    <property type="entry name" value="Chlam_PMP"/>
    <property type="match status" value="3"/>
</dbReference>
<reference evidence="11 12" key="1">
    <citation type="submission" date="2014-09" db="EMBL/GenBank/DDBJ databases">
        <title>Complete genome sequence of Endomicrobium proavitum.</title>
        <authorList>
            <person name="Zheng H."/>
        </authorList>
    </citation>
    <scope>NUCLEOTIDE SEQUENCE [LARGE SCALE GENOMIC DNA]</scope>
    <source>
        <strain evidence="11 12">Rsa215</strain>
    </source>
</reference>
<dbReference type="GO" id="GO:0009279">
    <property type="term" value="C:cell outer membrane"/>
    <property type="evidence" value="ECO:0007669"/>
    <property type="project" value="UniProtKB-SubCell"/>
</dbReference>
<gene>
    <name evidence="11" type="ORF">Epro_0073</name>
</gene>
<keyword evidence="12" id="KW-1185">Reference proteome</keyword>
<dbReference type="InterPro" id="IPR005546">
    <property type="entry name" value="Autotransporte_beta"/>
</dbReference>
<dbReference type="InterPro" id="IPR003368">
    <property type="entry name" value="POMP_repeat"/>
</dbReference>
<dbReference type="InterPro" id="IPR036709">
    <property type="entry name" value="Autotransporte_beta_dom_sf"/>
</dbReference>
<keyword evidence="5 9" id="KW-0732">Signal</keyword>
<dbReference type="GO" id="GO:0005576">
    <property type="term" value="C:extracellular region"/>
    <property type="evidence" value="ECO:0007669"/>
    <property type="project" value="UniProtKB-SubCell"/>
</dbReference>
<sequence>MKKILFYLTVMCVFAVNAYSQTVSVSSFTYLQQLYQSGGSQDISLTSNISFADWLGAPGFSLSMSVDGQSLYSFDGAGAYGGFYGDPMSMGSFSFNNTALKNFVSSGAVSVTFGTFNSSNTSFSNNGNVLTGGAVSIALSNSQLDGNIVFSSNSAGASGGAFAVVASDVLFTGNSYFYGNTAAVDAGALLVTFDSYVTFNGSSIYENNVSTSASGDGYGGAVAVFESTAIFSYAEFSSNLADRGGAIAVIDGDLPGSGSYVSFGDVIFNGNTATSIGGAVYADGSVIDFNGDALFQDNNAQSGGAVRADISVVNFNGDSVAFSSNHATYNPGGAFYLFRSTVNFNSAYSSFSYNASNFNGGAIFANYKSSVLFSTGAALFEGNRASLNGGAVYALSSNVEFQNVSFINNTAQSGLGGAVYIAGTAASVATATFRTSVQGLSSSTVFSGNAAGSSGNGMYIGDYSKVYFITDSGASVEMYDNIASGAGVTGSKIYISGAGYFNLYANSLSNKADVELSGNLNFKNGAALGAGMLTINPGSFIDMLDGATNSINAAYINNAGRVDLETFDTVNDSLNSSGALVLDAANSVLNVTIQNYTPQKRIYKLFSYGSLAGQFNSVNILGVALLPSDYQILYGTGYDSFITLILNGDTQSNFSAITGLTFNQSETAKIFDNVAQTASGDLLDVILEVQLLSNTALQKDALGQSAGYFLANVLRNAAIESSHKDIYDKMNGRATSSLVSGIWAQAIGGNVSRKGDENSINEFRSNSSGAMIGYDKFDYNTNVVFGLFGKYKNSDIKQDPQNSAAAMNAGAGIYVGWISEYVDIKVLAEGGFDNYDTSRYIPFVNRTATAKFNGLNYGGNVEAAAKIPLIGNFKIRPYAGFEAKNSSYEDFKESGAGSLNLNVKGGNYFRSAARGGIGFILDNKNFSFYVQGEGKYLTSGDISEIESAFDGAKSLSFKTRGYTENKFSYGAGVGVSLAFSQYFRLFANGNYYSGADKFEDLYANAGIRIAFGDSAPVIEKAGSADAKPAEKSMPLTSNEPLETSEVAYQPPVDAQNYAPKNPQLQVPETTPQDVSAAEQITDLNADTAAPEDVPQVSIESALDAVSSDADKLAADRNQLQNILPPNAVPVTDAPVAQPVAEDVPEAAAEEVPSVRPSIIPDNAVAVTQAQPAAFIAAAEVSAPAPVVVEEPVAKTPAVVKPAAAPKKAAAVKPAAKKAKTTAVKSKAAANNKKAATAVKKAAPKKAAVAAVKKAPAKKAAVQQAAVKKKSAVKTKVSPAKAAAKTVKPAAKKAPAKKASAKRAVKKKI</sequence>
<keyword evidence="7" id="KW-0998">Cell outer membrane</keyword>
<dbReference type="Gene3D" id="2.40.128.130">
    <property type="entry name" value="Autotransporter beta-domain"/>
    <property type="match status" value="1"/>
</dbReference>
<evidence type="ECO:0000256" key="2">
    <source>
        <dbReference type="ARBA" id="ARBA00004442"/>
    </source>
</evidence>
<evidence type="ECO:0000313" key="12">
    <source>
        <dbReference type="Proteomes" id="UP000035337"/>
    </source>
</evidence>
<dbReference type="KEGG" id="epo:Epro_0073"/>
<dbReference type="Pfam" id="PF03797">
    <property type="entry name" value="Autotransporter"/>
    <property type="match status" value="1"/>
</dbReference>
<dbReference type="SMART" id="SM00869">
    <property type="entry name" value="Autotransporter"/>
    <property type="match status" value="1"/>
</dbReference>
<feature type="signal peptide" evidence="9">
    <location>
        <begin position="1"/>
        <end position="18"/>
    </location>
</feature>
<dbReference type="Proteomes" id="UP000035337">
    <property type="component" value="Chromosome"/>
</dbReference>
<name>A0A0G3WHX6_9BACT</name>
<dbReference type="PROSITE" id="PS51208">
    <property type="entry name" value="AUTOTRANSPORTER"/>
    <property type="match status" value="1"/>
</dbReference>
<feature type="region of interest" description="Disordered" evidence="8">
    <location>
        <begin position="1279"/>
        <end position="1308"/>
    </location>
</feature>
<dbReference type="EMBL" id="CP009498">
    <property type="protein sequence ID" value="AKL97452.1"/>
    <property type="molecule type" value="Genomic_DNA"/>
</dbReference>
<dbReference type="PANTHER" id="PTHR11319:SF35">
    <property type="entry name" value="OUTER MEMBRANE PROTEIN PMPC-RELATED"/>
    <property type="match status" value="1"/>
</dbReference>
<dbReference type="NCBIfam" id="TIGR01376">
    <property type="entry name" value="POMP_repeat"/>
    <property type="match status" value="2"/>
</dbReference>
<feature type="compositionally biased region" description="Basic residues" evidence="8">
    <location>
        <begin position="1289"/>
        <end position="1308"/>
    </location>
</feature>
<evidence type="ECO:0000256" key="4">
    <source>
        <dbReference type="ARBA" id="ARBA00022525"/>
    </source>
</evidence>
<dbReference type="RefSeq" id="WP_052569550.1">
    <property type="nucleotide sequence ID" value="NZ_CP009498.1"/>
</dbReference>
<evidence type="ECO:0000259" key="10">
    <source>
        <dbReference type="PROSITE" id="PS51208"/>
    </source>
</evidence>
<evidence type="ECO:0000256" key="6">
    <source>
        <dbReference type="ARBA" id="ARBA00023136"/>
    </source>
</evidence>
<evidence type="ECO:0000256" key="5">
    <source>
        <dbReference type="ARBA" id="ARBA00022729"/>
    </source>
</evidence>
<evidence type="ECO:0000256" key="8">
    <source>
        <dbReference type="SAM" id="MobiDB-lite"/>
    </source>
</evidence>
<dbReference type="PANTHER" id="PTHR11319">
    <property type="entry name" value="G PROTEIN-COUPLED RECEPTOR-RELATED"/>
    <property type="match status" value="1"/>
</dbReference>
<proteinExistence type="predicted"/>
<organism evidence="11 12">
    <name type="scientific">Endomicrobium proavitum</name>
    <dbReference type="NCBI Taxonomy" id="1408281"/>
    <lineage>
        <taxon>Bacteria</taxon>
        <taxon>Pseudomonadati</taxon>
        <taxon>Elusimicrobiota</taxon>
        <taxon>Endomicrobiia</taxon>
        <taxon>Endomicrobiales</taxon>
        <taxon>Endomicrobiaceae</taxon>
        <taxon>Endomicrobium</taxon>
    </lineage>
</organism>
<accession>A0A0G3WHX6</accession>
<keyword evidence="4" id="KW-0964">Secreted</keyword>
<evidence type="ECO:0000256" key="9">
    <source>
        <dbReference type="SAM" id="SignalP"/>
    </source>
</evidence>
<dbReference type="SUPFAM" id="SSF103515">
    <property type="entry name" value="Autotransporter"/>
    <property type="match status" value="1"/>
</dbReference>
<feature type="domain" description="Autotransporter" evidence="10">
    <location>
        <begin position="735"/>
        <end position="1011"/>
    </location>
</feature>
<dbReference type="STRING" id="1408281.Epro_0073"/>
<feature type="compositionally biased region" description="Low complexity" evidence="8">
    <location>
        <begin position="1279"/>
        <end position="1288"/>
    </location>
</feature>
<evidence type="ECO:0000313" key="11">
    <source>
        <dbReference type="EMBL" id="AKL97452.1"/>
    </source>
</evidence>
<keyword evidence="6" id="KW-0472">Membrane</keyword>
<feature type="chain" id="PRO_5005186166" description="Autotransporter domain-containing protein" evidence="9">
    <location>
        <begin position="19"/>
        <end position="1308"/>
    </location>
</feature>